<name>A0ABQ2TCT2_STRBA</name>
<dbReference type="EMBL" id="BMSZ01000012">
    <property type="protein sequence ID" value="GGS63950.1"/>
    <property type="molecule type" value="Genomic_DNA"/>
</dbReference>
<organism evidence="1 2">
    <name type="scientific">Streptomyces badius</name>
    <dbReference type="NCBI Taxonomy" id="1941"/>
    <lineage>
        <taxon>Bacteria</taxon>
        <taxon>Bacillati</taxon>
        <taxon>Actinomycetota</taxon>
        <taxon>Actinomycetes</taxon>
        <taxon>Kitasatosporales</taxon>
        <taxon>Streptomycetaceae</taxon>
        <taxon>Streptomyces</taxon>
    </lineage>
</organism>
<gene>
    <name evidence="1" type="ORF">GCM10010253_43660</name>
</gene>
<comment type="caution">
    <text evidence="1">The sequence shown here is derived from an EMBL/GenBank/DDBJ whole genome shotgun (WGS) entry which is preliminary data.</text>
</comment>
<evidence type="ECO:0000313" key="1">
    <source>
        <dbReference type="EMBL" id="GGS63950.1"/>
    </source>
</evidence>
<protein>
    <submittedName>
        <fullName evidence="1">Uncharacterized protein</fullName>
    </submittedName>
</protein>
<keyword evidence="2" id="KW-1185">Reference proteome</keyword>
<sequence>MTTSTGWLLAAVAPTDELKAASLPVGTSSTRRVLLRTAVPVNPGDALDVSARAQITNDTGFNIGVGSALWVYDVDIEPAVPVSERPWTQIAPHLADNCDPMRHHMPLHMGAWWIVPEGWPPGHRVMVAYQAAAFRTTPAPGETVRVDQGYGQLVVRRYVPAASS</sequence>
<accession>A0ABQ2TCT2</accession>
<evidence type="ECO:0000313" key="2">
    <source>
        <dbReference type="Proteomes" id="UP000659767"/>
    </source>
</evidence>
<reference evidence="2" key="1">
    <citation type="journal article" date="2019" name="Int. J. Syst. Evol. Microbiol.">
        <title>The Global Catalogue of Microorganisms (GCM) 10K type strain sequencing project: providing services to taxonomists for standard genome sequencing and annotation.</title>
        <authorList>
            <consortium name="The Broad Institute Genomics Platform"/>
            <consortium name="The Broad Institute Genome Sequencing Center for Infectious Disease"/>
            <person name="Wu L."/>
            <person name="Ma J."/>
        </authorList>
    </citation>
    <scope>NUCLEOTIDE SEQUENCE [LARGE SCALE GENOMIC DNA]</scope>
    <source>
        <strain evidence="2">JCM 4350</strain>
    </source>
</reference>
<proteinExistence type="predicted"/>
<dbReference type="Proteomes" id="UP000659767">
    <property type="component" value="Unassembled WGS sequence"/>
</dbReference>